<dbReference type="AlphaFoldDB" id="A0A4Q1SDE9"/>
<proteinExistence type="predicted"/>
<gene>
    <name evidence="3" type="ORF">ESZ00_11725</name>
</gene>
<comment type="caution">
    <text evidence="3">The sequence shown here is derived from an EMBL/GenBank/DDBJ whole genome shotgun (WGS) entry which is preliminary data.</text>
</comment>
<feature type="transmembrane region" description="Helical" evidence="1">
    <location>
        <begin position="120"/>
        <end position="143"/>
    </location>
</feature>
<dbReference type="Proteomes" id="UP000290253">
    <property type="component" value="Unassembled WGS sequence"/>
</dbReference>
<keyword evidence="1" id="KW-0472">Membrane</keyword>
<organism evidence="3 4">
    <name type="scientific">Silvibacterium dinghuense</name>
    <dbReference type="NCBI Taxonomy" id="1560006"/>
    <lineage>
        <taxon>Bacteria</taxon>
        <taxon>Pseudomonadati</taxon>
        <taxon>Acidobacteriota</taxon>
        <taxon>Terriglobia</taxon>
        <taxon>Terriglobales</taxon>
        <taxon>Acidobacteriaceae</taxon>
        <taxon>Silvibacterium</taxon>
    </lineage>
</organism>
<evidence type="ECO:0000313" key="4">
    <source>
        <dbReference type="Proteomes" id="UP000290253"/>
    </source>
</evidence>
<accession>A0A4Q1SDE9</accession>
<evidence type="ECO:0000256" key="2">
    <source>
        <dbReference type="SAM" id="SignalP"/>
    </source>
</evidence>
<feature type="signal peptide" evidence="2">
    <location>
        <begin position="1"/>
        <end position="23"/>
    </location>
</feature>
<dbReference type="RefSeq" id="WP_129208457.1">
    <property type="nucleotide sequence ID" value="NZ_BMGU01000003.1"/>
</dbReference>
<dbReference type="EMBL" id="SDMK01000002">
    <property type="protein sequence ID" value="RXS95259.1"/>
    <property type="molecule type" value="Genomic_DNA"/>
</dbReference>
<keyword evidence="1" id="KW-0812">Transmembrane</keyword>
<keyword evidence="4" id="KW-1185">Reference proteome</keyword>
<name>A0A4Q1SDE9_9BACT</name>
<evidence type="ECO:0000256" key="1">
    <source>
        <dbReference type="SAM" id="Phobius"/>
    </source>
</evidence>
<reference evidence="3 4" key="1">
    <citation type="journal article" date="2016" name="Int. J. Syst. Evol. Microbiol.">
        <title>Acidipila dinghuensis sp. nov., an acidobacterium isolated from forest soil.</title>
        <authorList>
            <person name="Jiang Y.W."/>
            <person name="Wang J."/>
            <person name="Chen M.H."/>
            <person name="Lv Y.Y."/>
            <person name="Qiu L.H."/>
        </authorList>
    </citation>
    <scope>NUCLEOTIDE SEQUENCE [LARGE SCALE GENOMIC DNA]</scope>
    <source>
        <strain evidence="3 4">DHOF10</strain>
    </source>
</reference>
<sequence length="159" mass="17255">MRRLLYAALTALLFCVAAHSAHAEGDRVSFLHDIHVTSNEEAHDLVCFACSIHVDGPVHGDTVAFLGSIQGNAPIDGDAVAFLGDITIGPNGHVDKDCVAFLGSVLQHEPGQVGKDVVEFPFILILIPICLIVFIVYLVRALFRRPRPPFPMPPPPPFR</sequence>
<keyword evidence="2" id="KW-0732">Signal</keyword>
<dbReference type="OrthoDB" id="123117at2"/>
<feature type="chain" id="PRO_5020492287" description="Polymer-forming cytoskeletal protein" evidence="2">
    <location>
        <begin position="24"/>
        <end position="159"/>
    </location>
</feature>
<protein>
    <recommendedName>
        <fullName evidence="5">Polymer-forming cytoskeletal protein</fullName>
    </recommendedName>
</protein>
<keyword evidence="1" id="KW-1133">Transmembrane helix</keyword>
<evidence type="ECO:0008006" key="5">
    <source>
        <dbReference type="Google" id="ProtNLM"/>
    </source>
</evidence>
<evidence type="ECO:0000313" key="3">
    <source>
        <dbReference type="EMBL" id="RXS95259.1"/>
    </source>
</evidence>